<accession>A0AAP6WNK4</accession>
<proteinExistence type="predicted"/>
<protein>
    <submittedName>
        <fullName evidence="1">Uncharacterized protein</fullName>
    </submittedName>
</protein>
<dbReference type="AlphaFoldDB" id="A0AAP6WNK4"/>
<evidence type="ECO:0000313" key="1">
    <source>
        <dbReference type="EMBL" id="NGU31128.1"/>
    </source>
</evidence>
<comment type="caution">
    <text evidence="1">The sequence shown here is derived from an EMBL/GenBank/DDBJ whole genome shotgun (WGS) entry which is preliminary data.</text>
</comment>
<dbReference type="RefSeq" id="WP_164801058.1">
    <property type="nucleotide sequence ID" value="NZ_JAALLZ010000006.1"/>
</dbReference>
<name>A0AAP6WNK4_CLOPF</name>
<sequence>MMEYHVYGQVMGERYYFVSDFDDSYYQKRWYMYQYPIYKNTTEDYIFNRIKYINEVINHSSKDKLIEEIFFNKEEILFKDILVKRKFPINYKEIKIINVDLELRDGDLIQIENEDYRVKYKYNDDRKQNELYITKIVETVIDKEELKHAKEVCNGVVKKIIKHNREIKKKGQLKLGQTRFKDAKLTKILRDWFNKARI</sequence>
<organism evidence="1 2">
    <name type="scientific">Clostridium perfringens</name>
    <dbReference type="NCBI Taxonomy" id="1502"/>
    <lineage>
        <taxon>Bacteria</taxon>
        <taxon>Bacillati</taxon>
        <taxon>Bacillota</taxon>
        <taxon>Clostridia</taxon>
        <taxon>Eubacteriales</taxon>
        <taxon>Clostridiaceae</taxon>
        <taxon>Clostridium</taxon>
    </lineage>
</organism>
<dbReference type="Proteomes" id="UP000481454">
    <property type="component" value="Unassembled WGS sequence"/>
</dbReference>
<gene>
    <name evidence="1" type="ORF">G6Z34_13635</name>
</gene>
<evidence type="ECO:0000313" key="2">
    <source>
        <dbReference type="Proteomes" id="UP000481454"/>
    </source>
</evidence>
<reference evidence="1 2" key="1">
    <citation type="submission" date="2020-02" db="EMBL/GenBank/DDBJ databases">
        <title>Genomic Insights into the Phylogeny and Genetic Plasticity of the Human and Animal Enteric Pathogen Clostridium perfringens.</title>
        <authorList>
            <person name="Feng Y."/>
            <person name="Hu Y."/>
        </authorList>
    </citation>
    <scope>NUCLEOTIDE SEQUENCE [LARGE SCALE GENOMIC DNA]</scope>
    <source>
        <strain evidence="1 2">CP-40</strain>
    </source>
</reference>
<dbReference type="EMBL" id="JAALLZ010000006">
    <property type="protein sequence ID" value="NGU31128.1"/>
    <property type="molecule type" value="Genomic_DNA"/>
</dbReference>